<evidence type="ECO:0000259" key="2">
    <source>
        <dbReference type="PROSITE" id="PS50122"/>
    </source>
</evidence>
<dbReference type="GO" id="GO:0008984">
    <property type="term" value="F:protein-glutamate methylesterase activity"/>
    <property type="evidence" value="ECO:0007669"/>
    <property type="project" value="InterPro"/>
</dbReference>
<evidence type="ECO:0000313" key="5">
    <source>
        <dbReference type="Proteomes" id="UP000185062"/>
    </source>
</evidence>
<sequence>MIEKSISSPSTATQHSVNKMPEKQAGDIFPIVGIGAFSGGLRAFIKLFKILPTDTGMAFVLIQHLDSNYISLLPELITCVTPIPIIEVHKTIRVKPNHIYIMPPNHSLILVQGALHLISRPNIRSMYLPIDDFLHSLAQDQQNTAIGIILSGTSSDGTFGIQAIKTVGGITFAQSEDSAEYDDIPHSVIAAGHVDFVLSPEEIAQKLAQIAHHPYLCQEPPDANKKISGMDSYDITKILILLYTHTNIDFTYYEHKAIWQRIRRRMVLQQLDKTKSYARFLQAHPEELDALSQDIMINLNGFFRGAENFETLKNEVFPHLMQENSSKRRLCVWIPACSTGEEAYSVAIALFEFLDDQVNTNHIQVFASDIDKQAIDKARQGIYPQSICKHIGSERLQRFFIKTTSGYQICKSIRDICTFAVQNVATDPPCSYFDLICCRNLLIYLDITIKKKILQAFHYALKPNCFLMLGMPEAIDSESKLFFLINKKNKIYIRKSLESQSGFDFPTMAYTPRTLSTPHSMAPAATSIQRAAENLILDQYGPSGVIIDQNLQILYFHGQSSPYIDSSKDNIHHHLFEVAHQEIIPDLRMAVHQAIRKHCNVRREGIRIRHNNDDNYLNLQVIPLISQIMTTSAYLVLFESDYEISISPIQSQVEKNRIDTKNRHLQDNQHKWLIKQRNRQFIIKKQEKCNQELQCANEELMIITQEYAGYSCESNRIHNNLISLLTSIDTAIVILHENLCVKYFTPAAKQLLHLADTDIGRSICSIHIHINTSILKNRIKQVFKTGLPQSFQTQNHSGRWYNFHLCPYKIRSGDTNDVMISINIDNLKKTQP</sequence>
<dbReference type="SUPFAM" id="SSF53335">
    <property type="entry name" value="S-adenosyl-L-methionine-dependent methyltransferases"/>
    <property type="match status" value="1"/>
</dbReference>
<dbReference type="EMBL" id="FSRO01000001">
    <property type="protein sequence ID" value="SIO38430.1"/>
    <property type="molecule type" value="Genomic_DNA"/>
</dbReference>
<dbReference type="AlphaFoldDB" id="A0A1N6J2C3"/>
<dbReference type="Proteomes" id="UP000185062">
    <property type="component" value="Unassembled WGS sequence"/>
</dbReference>
<dbReference type="InterPro" id="IPR035909">
    <property type="entry name" value="CheB_C"/>
</dbReference>
<dbReference type="PANTHER" id="PTHR24422:SF27">
    <property type="entry name" value="PROTEIN-GLUTAMATE O-METHYLTRANSFERASE"/>
    <property type="match status" value="1"/>
</dbReference>
<reference evidence="4 5" key="1">
    <citation type="submission" date="2016-12" db="EMBL/GenBank/DDBJ databases">
        <authorList>
            <person name="Song W.-J."/>
            <person name="Kurnit D.M."/>
        </authorList>
    </citation>
    <scope>NUCLEOTIDE SEQUENCE [LARGE SCALE GENOMIC DNA]</scope>
    <source>
        <strain evidence="4 5">ATCC 49181</strain>
    </source>
</reference>
<dbReference type="PANTHER" id="PTHR24422">
    <property type="entry name" value="CHEMOTAXIS PROTEIN METHYLTRANSFERASE"/>
    <property type="match status" value="1"/>
</dbReference>
<keyword evidence="5" id="KW-1185">Reference proteome</keyword>
<gene>
    <name evidence="4" type="ORF">SAMN02743940_2261</name>
</gene>
<dbReference type="SUPFAM" id="SSF52738">
    <property type="entry name" value="Methylesterase CheB, C-terminal domain"/>
    <property type="match status" value="1"/>
</dbReference>
<accession>A0A1N6J2C3</accession>
<dbReference type="InterPro" id="IPR022642">
    <property type="entry name" value="CheR_C"/>
</dbReference>
<dbReference type="Pfam" id="PF01339">
    <property type="entry name" value="CheB_methylest"/>
    <property type="match status" value="1"/>
</dbReference>
<name>A0A1N6J2C3_9PROT</name>
<proteinExistence type="predicted"/>
<dbReference type="STRING" id="44575.SAMN05216419_103420"/>
<dbReference type="SUPFAM" id="SSF47757">
    <property type="entry name" value="Chemotaxis receptor methyltransferase CheR, N-terminal domain"/>
    <property type="match status" value="1"/>
</dbReference>
<evidence type="ECO:0000313" key="4">
    <source>
        <dbReference type="EMBL" id="SIO38430.1"/>
    </source>
</evidence>
<dbReference type="GO" id="GO:0006935">
    <property type="term" value="P:chemotaxis"/>
    <property type="evidence" value="ECO:0007669"/>
    <property type="project" value="InterPro"/>
</dbReference>
<evidence type="ECO:0000256" key="1">
    <source>
        <dbReference type="PROSITE-ProRule" id="PRU00050"/>
    </source>
</evidence>
<dbReference type="InterPro" id="IPR029063">
    <property type="entry name" value="SAM-dependent_MTases_sf"/>
</dbReference>
<dbReference type="Pfam" id="PF03705">
    <property type="entry name" value="CheR_N"/>
    <property type="match status" value="1"/>
</dbReference>
<dbReference type="Gene3D" id="3.40.50.180">
    <property type="entry name" value="Methylesterase CheB, C-terminal domain"/>
    <property type="match status" value="1"/>
</dbReference>
<dbReference type="GO" id="GO:0008757">
    <property type="term" value="F:S-adenosylmethionine-dependent methyltransferase activity"/>
    <property type="evidence" value="ECO:0007669"/>
    <property type="project" value="InterPro"/>
</dbReference>
<dbReference type="InterPro" id="IPR050903">
    <property type="entry name" value="Bact_Chemotaxis_MeTrfase"/>
</dbReference>
<dbReference type="InterPro" id="IPR000673">
    <property type="entry name" value="Sig_transdc_resp-reg_Me-estase"/>
</dbReference>
<dbReference type="Gene3D" id="3.40.50.150">
    <property type="entry name" value="Vaccinia Virus protein VP39"/>
    <property type="match status" value="1"/>
</dbReference>
<dbReference type="GO" id="GO:0005737">
    <property type="term" value="C:cytoplasm"/>
    <property type="evidence" value="ECO:0007669"/>
    <property type="project" value="InterPro"/>
</dbReference>
<dbReference type="Pfam" id="PF01739">
    <property type="entry name" value="CheR"/>
    <property type="match status" value="1"/>
</dbReference>
<feature type="domain" description="CheR-type methyltransferase" evidence="3">
    <location>
        <begin position="234"/>
        <end position="498"/>
    </location>
</feature>
<dbReference type="PRINTS" id="PR00996">
    <property type="entry name" value="CHERMTFRASE"/>
</dbReference>
<dbReference type="Gene3D" id="3.30.450.20">
    <property type="entry name" value="PAS domain"/>
    <property type="match status" value="1"/>
</dbReference>
<dbReference type="InterPro" id="IPR000780">
    <property type="entry name" value="CheR_MeTrfase"/>
</dbReference>
<evidence type="ECO:0000259" key="3">
    <source>
        <dbReference type="PROSITE" id="PS50123"/>
    </source>
</evidence>
<dbReference type="PROSITE" id="PS50122">
    <property type="entry name" value="CHEB"/>
    <property type="match status" value="1"/>
</dbReference>
<protein>
    <submittedName>
        <fullName evidence="4">Two-component system, chemotaxis family, CheB/CheR fusion protein</fullName>
    </submittedName>
</protein>
<comment type="caution">
    <text evidence="1">Lacks conserved residue(s) required for the propagation of feature annotation.</text>
</comment>
<dbReference type="PROSITE" id="PS50123">
    <property type="entry name" value="CHER"/>
    <property type="match status" value="1"/>
</dbReference>
<dbReference type="Pfam" id="PF13596">
    <property type="entry name" value="PAS_10"/>
    <property type="match status" value="1"/>
</dbReference>
<dbReference type="InterPro" id="IPR022641">
    <property type="entry name" value="CheR_N"/>
</dbReference>
<organism evidence="4 5">
    <name type="scientific">Nitrosomonas cryotolerans ATCC 49181</name>
    <dbReference type="NCBI Taxonomy" id="1131553"/>
    <lineage>
        <taxon>Bacteria</taxon>
        <taxon>Pseudomonadati</taxon>
        <taxon>Pseudomonadota</taxon>
        <taxon>Betaproteobacteria</taxon>
        <taxon>Nitrosomonadales</taxon>
        <taxon>Nitrosomonadaceae</taxon>
        <taxon>Nitrosomonas</taxon>
    </lineage>
</organism>
<feature type="domain" description="CheB-type methylesterase" evidence="2">
    <location>
        <begin position="28"/>
        <end position="209"/>
    </location>
</feature>
<dbReference type="eggNOG" id="COG1352">
    <property type="taxonomic scope" value="Bacteria"/>
</dbReference>
<dbReference type="RefSeq" id="WP_028462542.1">
    <property type="nucleotide sequence ID" value="NZ_FSRO01000001.1"/>
</dbReference>
<dbReference type="CDD" id="cd16434">
    <property type="entry name" value="CheB-CheR_fusion"/>
    <property type="match status" value="1"/>
</dbReference>
<dbReference type="GO" id="GO:0000156">
    <property type="term" value="F:phosphorelay response regulator activity"/>
    <property type="evidence" value="ECO:0007669"/>
    <property type="project" value="InterPro"/>
</dbReference>
<dbReference type="eggNOG" id="COG2201">
    <property type="taxonomic scope" value="Bacteria"/>
</dbReference>
<dbReference type="SMART" id="SM00138">
    <property type="entry name" value="MeTrc"/>
    <property type="match status" value="1"/>
</dbReference>